<evidence type="ECO:0000313" key="3">
    <source>
        <dbReference type="Proteomes" id="UP000230750"/>
    </source>
</evidence>
<dbReference type="AlphaFoldDB" id="A0A2G8KM07"/>
<dbReference type="STRING" id="307972.A0A2G8KM07"/>
<dbReference type="InterPro" id="IPR036278">
    <property type="entry name" value="Sialidase_sf"/>
</dbReference>
<feature type="non-terminal residue" evidence="2">
    <location>
        <position position="1"/>
    </location>
</feature>
<protein>
    <submittedName>
        <fullName evidence="2">Putative sialidase-1</fullName>
    </submittedName>
</protein>
<dbReference type="Proteomes" id="UP000230750">
    <property type="component" value="Unassembled WGS sequence"/>
</dbReference>
<dbReference type="InterPro" id="IPR026856">
    <property type="entry name" value="Sialidase_fam"/>
</dbReference>
<keyword evidence="1" id="KW-0677">Repeat</keyword>
<evidence type="ECO:0000313" key="2">
    <source>
        <dbReference type="EMBL" id="PIK49049.1"/>
    </source>
</evidence>
<organism evidence="2 3">
    <name type="scientific">Stichopus japonicus</name>
    <name type="common">Sea cucumber</name>
    <dbReference type="NCBI Taxonomy" id="307972"/>
    <lineage>
        <taxon>Eukaryota</taxon>
        <taxon>Metazoa</taxon>
        <taxon>Echinodermata</taxon>
        <taxon>Eleutherozoa</taxon>
        <taxon>Echinozoa</taxon>
        <taxon>Holothuroidea</taxon>
        <taxon>Aspidochirotacea</taxon>
        <taxon>Aspidochirotida</taxon>
        <taxon>Stichopodidae</taxon>
        <taxon>Apostichopus</taxon>
    </lineage>
</organism>
<dbReference type="PANTHER" id="PTHR10628">
    <property type="entry name" value="SIALIDASE"/>
    <property type="match status" value="1"/>
</dbReference>
<dbReference type="EMBL" id="MRZV01000484">
    <property type="protein sequence ID" value="PIK49049.1"/>
    <property type="molecule type" value="Genomic_DNA"/>
</dbReference>
<dbReference type="Gene3D" id="2.120.10.10">
    <property type="match status" value="1"/>
</dbReference>
<comment type="caution">
    <text evidence="2">The sequence shown here is derived from an EMBL/GenBank/DDBJ whole genome shotgun (WGS) entry which is preliminary data.</text>
</comment>
<evidence type="ECO:0000256" key="1">
    <source>
        <dbReference type="ARBA" id="ARBA00022737"/>
    </source>
</evidence>
<dbReference type="OrthoDB" id="2739686at2759"/>
<dbReference type="GO" id="GO:0016020">
    <property type="term" value="C:membrane"/>
    <property type="evidence" value="ECO:0007669"/>
    <property type="project" value="TreeGrafter"/>
</dbReference>
<name>A0A2G8KM07_STIJA</name>
<dbReference type="CDD" id="cd15482">
    <property type="entry name" value="Sialidase_non-viral"/>
    <property type="match status" value="1"/>
</dbReference>
<dbReference type="PANTHER" id="PTHR10628:SF25">
    <property type="entry name" value="SIALIDASE-1"/>
    <property type="match status" value="1"/>
</dbReference>
<keyword evidence="3" id="KW-1185">Reference proteome</keyword>
<gene>
    <name evidence="2" type="ORF">BSL78_14064</name>
</gene>
<sequence>RGITRRYGHAQHPNEYSYHCKCRIVGLSTDGGESLPTSNLKFDAALVDPVVSAHILMYQGILFFSNPADSLGRLNMTLRWSYDNGNTWAGAKQIWKAASGYSCMTAIPTSLSKTNQQKYIYLIFEKGAIISTASVSIVKISIDGTM</sequence>
<dbReference type="GO" id="GO:0006689">
    <property type="term" value="P:ganglioside catabolic process"/>
    <property type="evidence" value="ECO:0007669"/>
    <property type="project" value="TreeGrafter"/>
</dbReference>
<proteinExistence type="predicted"/>
<dbReference type="GO" id="GO:0009313">
    <property type="term" value="P:oligosaccharide catabolic process"/>
    <property type="evidence" value="ECO:0007669"/>
    <property type="project" value="TreeGrafter"/>
</dbReference>
<dbReference type="GO" id="GO:0005737">
    <property type="term" value="C:cytoplasm"/>
    <property type="evidence" value="ECO:0007669"/>
    <property type="project" value="TreeGrafter"/>
</dbReference>
<dbReference type="GO" id="GO:0004308">
    <property type="term" value="F:exo-alpha-sialidase activity"/>
    <property type="evidence" value="ECO:0007669"/>
    <property type="project" value="InterPro"/>
</dbReference>
<accession>A0A2G8KM07</accession>
<reference evidence="2 3" key="1">
    <citation type="journal article" date="2017" name="PLoS Biol.">
        <title>The sea cucumber genome provides insights into morphological evolution and visceral regeneration.</title>
        <authorList>
            <person name="Zhang X."/>
            <person name="Sun L."/>
            <person name="Yuan J."/>
            <person name="Sun Y."/>
            <person name="Gao Y."/>
            <person name="Zhang L."/>
            <person name="Li S."/>
            <person name="Dai H."/>
            <person name="Hamel J.F."/>
            <person name="Liu C."/>
            <person name="Yu Y."/>
            <person name="Liu S."/>
            <person name="Lin W."/>
            <person name="Guo K."/>
            <person name="Jin S."/>
            <person name="Xu P."/>
            <person name="Storey K.B."/>
            <person name="Huan P."/>
            <person name="Zhang T."/>
            <person name="Zhou Y."/>
            <person name="Zhang J."/>
            <person name="Lin C."/>
            <person name="Li X."/>
            <person name="Xing L."/>
            <person name="Huo D."/>
            <person name="Sun M."/>
            <person name="Wang L."/>
            <person name="Mercier A."/>
            <person name="Li F."/>
            <person name="Yang H."/>
            <person name="Xiang J."/>
        </authorList>
    </citation>
    <scope>NUCLEOTIDE SEQUENCE [LARGE SCALE GENOMIC DNA]</scope>
    <source>
        <strain evidence="2">Shaxun</strain>
        <tissue evidence="2">Muscle</tissue>
    </source>
</reference>
<dbReference type="SUPFAM" id="SSF50939">
    <property type="entry name" value="Sialidases"/>
    <property type="match status" value="1"/>
</dbReference>